<dbReference type="InterPro" id="IPR018392">
    <property type="entry name" value="LysM"/>
</dbReference>
<comment type="caution">
    <text evidence="3">The sequence shown here is derived from an EMBL/GenBank/DDBJ whole genome shotgun (WGS) entry which is preliminary data.</text>
</comment>
<keyword evidence="1" id="KW-0472">Membrane</keyword>
<evidence type="ECO:0000313" key="4">
    <source>
        <dbReference type="Proteomes" id="UP001597231"/>
    </source>
</evidence>
<keyword evidence="4" id="KW-1185">Reference proteome</keyword>
<dbReference type="InterPro" id="IPR036779">
    <property type="entry name" value="LysM_dom_sf"/>
</dbReference>
<dbReference type="Pfam" id="PF01476">
    <property type="entry name" value="LysM"/>
    <property type="match status" value="1"/>
</dbReference>
<dbReference type="EMBL" id="JBHTLT010000016">
    <property type="protein sequence ID" value="MFD1204236.1"/>
    <property type="molecule type" value="Genomic_DNA"/>
</dbReference>
<dbReference type="Gene3D" id="3.10.350.10">
    <property type="entry name" value="LysM domain"/>
    <property type="match status" value="1"/>
</dbReference>
<feature type="domain" description="LysM" evidence="2">
    <location>
        <begin position="35"/>
        <end position="84"/>
    </location>
</feature>
<keyword evidence="1" id="KW-0812">Transmembrane</keyword>
<reference evidence="4" key="1">
    <citation type="journal article" date="2019" name="Int. J. Syst. Evol. Microbiol.">
        <title>The Global Catalogue of Microorganisms (GCM) 10K type strain sequencing project: providing services to taxonomists for standard genome sequencing and annotation.</title>
        <authorList>
            <consortium name="The Broad Institute Genomics Platform"/>
            <consortium name="The Broad Institute Genome Sequencing Center for Infectious Disease"/>
            <person name="Wu L."/>
            <person name="Ma J."/>
        </authorList>
    </citation>
    <scope>NUCLEOTIDE SEQUENCE [LARGE SCALE GENOMIC DNA]</scope>
    <source>
        <strain evidence="4">CCUG 53915</strain>
    </source>
</reference>
<evidence type="ECO:0000313" key="3">
    <source>
        <dbReference type="EMBL" id="MFD1204236.1"/>
    </source>
</evidence>
<proteinExistence type="predicted"/>
<dbReference type="Proteomes" id="UP001597231">
    <property type="component" value="Unassembled WGS sequence"/>
</dbReference>
<name>A0ABW3TTZ1_9BACL</name>
<dbReference type="PROSITE" id="PS51782">
    <property type="entry name" value="LYSM"/>
    <property type="match status" value="1"/>
</dbReference>
<organism evidence="3 4">
    <name type="scientific">Sporosarcina contaminans</name>
    <dbReference type="NCBI Taxonomy" id="633403"/>
    <lineage>
        <taxon>Bacteria</taxon>
        <taxon>Bacillati</taxon>
        <taxon>Bacillota</taxon>
        <taxon>Bacilli</taxon>
        <taxon>Bacillales</taxon>
        <taxon>Caryophanaceae</taxon>
        <taxon>Sporosarcina</taxon>
    </lineage>
</organism>
<accession>A0ABW3TTZ1</accession>
<feature type="transmembrane region" description="Helical" evidence="1">
    <location>
        <begin position="7"/>
        <end position="26"/>
    </location>
</feature>
<sequence length="102" mass="11881">MKFIQKYGYILFMMLLCSTFTLFWVMKHSQPNDFVEITISEGDTLWGLAEHFSEHEEPRQWIRKVIDMNDLSSTTIKSGETLKLPVYANYDANAIVLAGEER</sequence>
<evidence type="ECO:0000256" key="1">
    <source>
        <dbReference type="SAM" id="Phobius"/>
    </source>
</evidence>
<gene>
    <name evidence="3" type="ORF">ACFQ38_03685</name>
</gene>
<protein>
    <submittedName>
        <fullName evidence="3">LysM peptidoglycan-binding domain-containing protein</fullName>
    </submittedName>
</protein>
<keyword evidence="1" id="KW-1133">Transmembrane helix</keyword>
<evidence type="ECO:0000259" key="2">
    <source>
        <dbReference type="PROSITE" id="PS51782"/>
    </source>
</evidence>
<dbReference type="RefSeq" id="WP_336822551.1">
    <property type="nucleotide sequence ID" value="NZ_JBHTLT010000016.1"/>
</dbReference>